<proteinExistence type="predicted"/>
<dbReference type="RefSeq" id="XP_056543665.1">
    <property type="nucleotide sequence ID" value="XM_056688110.1"/>
</dbReference>
<dbReference type="Proteomes" id="UP001149163">
    <property type="component" value="Unassembled WGS sequence"/>
</dbReference>
<dbReference type="AlphaFoldDB" id="A0A9W9I3D5"/>
<name>A0A9W9I3D5_9EURO</name>
<dbReference type="EMBL" id="JAPQKN010000003">
    <property type="protein sequence ID" value="KAJ5167204.1"/>
    <property type="molecule type" value="Genomic_DNA"/>
</dbReference>
<keyword evidence="2" id="KW-1185">Reference proteome</keyword>
<protein>
    <submittedName>
        <fullName evidence="1">Uncharacterized protein</fullName>
    </submittedName>
</protein>
<dbReference type="GeneID" id="81427286"/>
<reference evidence="1" key="2">
    <citation type="journal article" date="2023" name="IMA Fungus">
        <title>Comparative genomic study of the Penicillium genus elucidates a diverse pangenome and 15 lateral gene transfer events.</title>
        <authorList>
            <person name="Petersen C."/>
            <person name="Sorensen T."/>
            <person name="Nielsen M.R."/>
            <person name="Sondergaard T.E."/>
            <person name="Sorensen J.L."/>
            <person name="Fitzpatrick D.A."/>
            <person name="Frisvad J.C."/>
            <person name="Nielsen K.L."/>
        </authorList>
    </citation>
    <scope>NUCLEOTIDE SEQUENCE</scope>
    <source>
        <strain evidence="1">IBT 26290</strain>
    </source>
</reference>
<evidence type="ECO:0000313" key="2">
    <source>
        <dbReference type="Proteomes" id="UP001149163"/>
    </source>
</evidence>
<reference evidence="1" key="1">
    <citation type="submission" date="2022-11" db="EMBL/GenBank/DDBJ databases">
        <authorList>
            <person name="Petersen C."/>
        </authorList>
    </citation>
    <scope>NUCLEOTIDE SEQUENCE</scope>
    <source>
        <strain evidence="1">IBT 26290</strain>
    </source>
</reference>
<sequence length="164" mass="17107">MEDVPRNYFPPPGILRDSSSHATGRNIQIHGMDDPAYPVSMGIAIPLAAQKGALASSLGRLVLISLIGRLGCIVHLGYEVYRYTSRSGAFYSLGLDSLGNDPVSRLAGVSIAQSATLGPVIASLERFIPDVCVSSVGVVTPVGPPIGGAGGLQAAVRCDWRYGK</sequence>
<accession>A0A9W9I3D5</accession>
<comment type="caution">
    <text evidence="1">The sequence shown here is derived from an EMBL/GenBank/DDBJ whole genome shotgun (WGS) entry which is preliminary data.</text>
</comment>
<organism evidence="1 2">
    <name type="scientific">Penicillium canariense</name>
    <dbReference type="NCBI Taxonomy" id="189055"/>
    <lineage>
        <taxon>Eukaryota</taxon>
        <taxon>Fungi</taxon>
        <taxon>Dikarya</taxon>
        <taxon>Ascomycota</taxon>
        <taxon>Pezizomycotina</taxon>
        <taxon>Eurotiomycetes</taxon>
        <taxon>Eurotiomycetidae</taxon>
        <taxon>Eurotiales</taxon>
        <taxon>Aspergillaceae</taxon>
        <taxon>Penicillium</taxon>
    </lineage>
</organism>
<evidence type="ECO:0000313" key="1">
    <source>
        <dbReference type="EMBL" id="KAJ5167204.1"/>
    </source>
</evidence>
<gene>
    <name evidence="1" type="ORF">N7482_005985</name>
</gene>